<organism evidence="4 5">
    <name type="scientific">Aureococcus anophagefferens</name>
    <name type="common">Harmful bloom alga</name>
    <dbReference type="NCBI Taxonomy" id="44056"/>
    <lineage>
        <taxon>Eukaryota</taxon>
        <taxon>Sar</taxon>
        <taxon>Stramenopiles</taxon>
        <taxon>Ochrophyta</taxon>
        <taxon>Pelagophyceae</taxon>
        <taxon>Pelagomonadales</taxon>
        <taxon>Pelagomonadaceae</taxon>
        <taxon>Aureococcus</taxon>
    </lineage>
</organism>
<feature type="domain" description="APS kinase" evidence="3">
    <location>
        <begin position="2"/>
        <end position="46"/>
    </location>
</feature>
<feature type="region of interest" description="Disordered" evidence="2">
    <location>
        <begin position="71"/>
        <end position="90"/>
    </location>
</feature>
<dbReference type="InterPro" id="IPR059117">
    <property type="entry name" value="APS_kinase_dom"/>
</dbReference>
<dbReference type="Gene3D" id="3.40.50.300">
    <property type="entry name" value="P-loop containing nucleotide triphosphate hydrolases"/>
    <property type="match status" value="1"/>
</dbReference>
<sequence>MNVDIDVVQARDPKGLYAKVKAGEITSFTGMSEDAPYEMPLHPDIDLPNNEMTIDGGAAARAPVAAAARRRRALPMGDSSRPGAPGGGAARAAAATRLWRRARRSWGCAGYRFRCAGAERA</sequence>
<evidence type="ECO:0000313" key="4">
    <source>
        <dbReference type="EMBL" id="KAK7242083.1"/>
    </source>
</evidence>
<dbReference type="Pfam" id="PF01583">
    <property type="entry name" value="APS_kinase"/>
    <property type="match status" value="1"/>
</dbReference>
<dbReference type="Proteomes" id="UP001363151">
    <property type="component" value="Unassembled WGS sequence"/>
</dbReference>
<reference evidence="4 5" key="1">
    <citation type="submission" date="2024-03" db="EMBL/GenBank/DDBJ databases">
        <title>Aureococcus anophagefferens CCMP1851 and Kratosvirus quantuckense: Draft genome of a second virus-susceptible host strain in the model system.</title>
        <authorList>
            <person name="Chase E."/>
            <person name="Truchon A.R."/>
            <person name="Schepens W."/>
            <person name="Wilhelm S.W."/>
        </authorList>
    </citation>
    <scope>NUCLEOTIDE SEQUENCE [LARGE SCALE GENOMIC DNA]</scope>
    <source>
        <strain evidence="4 5">CCMP1851</strain>
    </source>
</reference>
<accession>A0ABR1G0W4</accession>
<dbReference type="GO" id="GO:0016301">
    <property type="term" value="F:kinase activity"/>
    <property type="evidence" value="ECO:0007669"/>
    <property type="project" value="UniProtKB-KW"/>
</dbReference>
<dbReference type="InterPro" id="IPR027417">
    <property type="entry name" value="P-loop_NTPase"/>
</dbReference>
<protein>
    <submittedName>
        <fullName evidence="4">Adenylylsulfate kinase</fullName>
    </submittedName>
</protein>
<evidence type="ECO:0000313" key="5">
    <source>
        <dbReference type="Proteomes" id="UP001363151"/>
    </source>
</evidence>
<keyword evidence="5" id="KW-1185">Reference proteome</keyword>
<dbReference type="EMBL" id="JBBJCI010000150">
    <property type="protein sequence ID" value="KAK7242083.1"/>
    <property type="molecule type" value="Genomic_DNA"/>
</dbReference>
<comment type="caution">
    <text evidence="4">The sequence shown here is derived from an EMBL/GenBank/DDBJ whole genome shotgun (WGS) entry which is preliminary data.</text>
</comment>
<keyword evidence="4" id="KW-0418">Kinase</keyword>
<evidence type="ECO:0000259" key="3">
    <source>
        <dbReference type="Pfam" id="PF01583"/>
    </source>
</evidence>
<name>A0ABR1G0W4_AURAN</name>
<evidence type="ECO:0000256" key="1">
    <source>
        <dbReference type="ARBA" id="ARBA00022679"/>
    </source>
</evidence>
<proteinExistence type="predicted"/>
<gene>
    <name evidence="4" type="primary">MET14</name>
    <name evidence="4" type="ORF">SO694_00156024</name>
</gene>
<evidence type="ECO:0000256" key="2">
    <source>
        <dbReference type="SAM" id="MobiDB-lite"/>
    </source>
</evidence>
<keyword evidence="1" id="KW-0808">Transferase</keyword>